<dbReference type="EMBL" id="JAQIIO010000005">
    <property type="protein sequence ID" value="MDA5094590.1"/>
    <property type="molecule type" value="Genomic_DNA"/>
</dbReference>
<dbReference type="PANTHER" id="PTHR37953:SF1">
    <property type="entry name" value="UPF0127 PROTEIN MJ1496"/>
    <property type="match status" value="1"/>
</dbReference>
<protein>
    <submittedName>
        <fullName evidence="2">DUF192 domain-containing protein</fullName>
    </submittedName>
</protein>
<accession>A0ABT4W254</accession>
<organism evidence="2 3">
    <name type="scientific">Aliiroseovarius salicola</name>
    <dbReference type="NCBI Taxonomy" id="3009082"/>
    <lineage>
        <taxon>Bacteria</taxon>
        <taxon>Pseudomonadati</taxon>
        <taxon>Pseudomonadota</taxon>
        <taxon>Alphaproteobacteria</taxon>
        <taxon>Rhodobacterales</taxon>
        <taxon>Paracoccaceae</taxon>
        <taxon>Aliiroseovarius</taxon>
    </lineage>
</organism>
<reference evidence="2 3" key="1">
    <citation type="submission" date="2023-01" db="EMBL/GenBank/DDBJ databases">
        <authorList>
            <person name="Yoon J.-W."/>
        </authorList>
    </citation>
    <scope>NUCLEOTIDE SEQUENCE [LARGE SCALE GENOMIC DNA]</scope>
    <source>
        <strain evidence="2 3">KMU-50</strain>
    </source>
</reference>
<dbReference type="Proteomes" id="UP001528040">
    <property type="component" value="Unassembled WGS sequence"/>
</dbReference>
<dbReference type="InterPro" id="IPR038695">
    <property type="entry name" value="Saro_0823-like_sf"/>
</dbReference>
<feature type="chain" id="PRO_5047057703" evidence="1">
    <location>
        <begin position="20"/>
        <end position="165"/>
    </location>
</feature>
<keyword evidence="1" id="KW-0732">Signal</keyword>
<evidence type="ECO:0000313" key="2">
    <source>
        <dbReference type="EMBL" id="MDA5094590.1"/>
    </source>
</evidence>
<name>A0ABT4W254_9RHOB</name>
<evidence type="ECO:0000313" key="3">
    <source>
        <dbReference type="Proteomes" id="UP001528040"/>
    </source>
</evidence>
<dbReference type="RefSeq" id="WP_271054299.1">
    <property type="nucleotide sequence ID" value="NZ_JAQIIO010000005.1"/>
</dbReference>
<dbReference type="PANTHER" id="PTHR37953">
    <property type="entry name" value="UPF0127 PROTEIN MJ1496"/>
    <property type="match status" value="1"/>
</dbReference>
<gene>
    <name evidence="2" type="ORF">O2N63_10890</name>
</gene>
<keyword evidence="3" id="KW-1185">Reference proteome</keyword>
<dbReference type="Pfam" id="PF02643">
    <property type="entry name" value="DUF192"/>
    <property type="match status" value="1"/>
</dbReference>
<comment type="caution">
    <text evidence="2">The sequence shown here is derived from an EMBL/GenBank/DDBJ whole genome shotgun (WGS) entry which is preliminary data.</text>
</comment>
<evidence type="ECO:0000256" key="1">
    <source>
        <dbReference type="SAM" id="SignalP"/>
    </source>
</evidence>
<feature type="signal peptide" evidence="1">
    <location>
        <begin position="1"/>
        <end position="19"/>
    </location>
</feature>
<sequence>MRFILAALIAMMASPSQSASSSLTDCRDDRVDLRGPWGQAGFSVEVAVTHRARAKGLMFREDLPLGQGMLFVYPMAHEPSFWMKNTLIPLDIIYLTSDGRVSYIYKNAQPGDLTPVSGGDEVRYVLEINGGLAKRIGISVGSELRSPYVQQQIAVWPCAPMVAPE</sequence>
<dbReference type="InterPro" id="IPR003795">
    <property type="entry name" value="DUF192"/>
</dbReference>
<proteinExistence type="predicted"/>
<dbReference type="Gene3D" id="2.60.120.1140">
    <property type="entry name" value="Protein of unknown function DUF192"/>
    <property type="match status" value="1"/>
</dbReference>